<dbReference type="PROSITE" id="PS50977">
    <property type="entry name" value="HTH_TETR_2"/>
    <property type="match status" value="1"/>
</dbReference>
<dbReference type="SUPFAM" id="SSF46689">
    <property type="entry name" value="Homeodomain-like"/>
    <property type="match status" value="1"/>
</dbReference>
<keyword evidence="1" id="KW-0805">Transcription regulation</keyword>
<evidence type="ECO:0000259" key="5">
    <source>
        <dbReference type="PROSITE" id="PS50977"/>
    </source>
</evidence>
<dbReference type="InterPro" id="IPR050109">
    <property type="entry name" value="HTH-type_TetR-like_transc_reg"/>
</dbReference>
<comment type="caution">
    <text evidence="6">The sequence shown here is derived from an EMBL/GenBank/DDBJ whole genome shotgun (WGS) entry which is preliminary data.</text>
</comment>
<name>A0A417Y200_9ACTN</name>
<dbReference type="PANTHER" id="PTHR30055">
    <property type="entry name" value="HTH-TYPE TRANSCRIPTIONAL REGULATOR RUTR"/>
    <property type="match status" value="1"/>
</dbReference>
<dbReference type="Proteomes" id="UP000283644">
    <property type="component" value="Unassembled WGS sequence"/>
</dbReference>
<reference evidence="6 7" key="1">
    <citation type="submission" date="2018-09" db="EMBL/GenBank/DDBJ databases">
        <title>Genome sequencing of Nocardioides immobilis CCTCC AB 2017083 for comparison to Nocardioides silvaticus.</title>
        <authorList>
            <person name="Li C."/>
            <person name="Wang G."/>
        </authorList>
    </citation>
    <scope>NUCLEOTIDE SEQUENCE [LARGE SCALE GENOMIC DNA]</scope>
    <source>
        <strain evidence="6 7">CCTCC AB 2017083</strain>
    </source>
</reference>
<feature type="DNA-binding region" description="H-T-H motif" evidence="4">
    <location>
        <begin position="27"/>
        <end position="46"/>
    </location>
</feature>
<dbReference type="Gene3D" id="1.10.357.10">
    <property type="entry name" value="Tetracycline Repressor, domain 2"/>
    <property type="match status" value="1"/>
</dbReference>
<dbReference type="PANTHER" id="PTHR30055:SF234">
    <property type="entry name" value="HTH-TYPE TRANSCRIPTIONAL REGULATOR BETI"/>
    <property type="match status" value="1"/>
</dbReference>
<organism evidence="6 7">
    <name type="scientific">Nocardioides immobilis</name>
    <dbReference type="NCBI Taxonomy" id="2049295"/>
    <lineage>
        <taxon>Bacteria</taxon>
        <taxon>Bacillati</taxon>
        <taxon>Actinomycetota</taxon>
        <taxon>Actinomycetes</taxon>
        <taxon>Propionibacteriales</taxon>
        <taxon>Nocardioidaceae</taxon>
        <taxon>Nocardioides</taxon>
    </lineage>
</organism>
<proteinExistence type="predicted"/>
<keyword evidence="7" id="KW-1185">Reference proteome</keyword>
<dbReference type="Pfam" id="PF00440">
    <property type="entry name" value="TetR_N"/>
    <property type="match status" value="1"/>
</dbReference>
<dbReference type="AlphaFoldDB" id="A0A417Y200"/>
<evidence type="ECO:0000313" key="6">
    <source>
        <dbReference type="EMBL" id="RHW26601.1"/>
    </source>
</evidence>
<dbReference type="InterPro" id="IPR036271">
    <property type="entry name" value="Tet_transcr_reg_TetR-rel_C_sf"/>
</dbReference>
<dbReference type="GO" id="GO:0000976">
    <property type="term" value="F:transcription cis-regulatory region binding"/>
    <property type="evidence" value="ECO:0007669"/>
    <property type="project" value="TreeGrafter"/>
</dbReference>
<protein>
    <submittedName>
        <fullName evidence="6">TetR/AcrR family transcriptional regulator</fullName>
    </submittedName>
</protein>
<dbReference type="InterPro" id="IPR001647">
    <property type="entry name" value="HTH_TetR"/>
</dbReference>
<evidence type="ECO:0000256" key="2">
    <source>
        <dbReference type="ARBA" id="ARBA00023125"/>
    </source>
</evidence>
<accession>A0A417Y200</accession>
<evidence type="ECO:0000256" key="3">
    <source>
        <dbReference type="ARBA" id="ARBA00023163"/>
    </source>
</evidence>
<keyword evidence="3" id="KW-0804">Transcription</keyword>
<dbReference type="InterPro" id="IPR009057">
    <property type="entry name" value="Homeodomain-like_sf"/>
</dbReference>
<dbReference type="SUPFAM" id="SSF48498">
    <property type="entry name" value="Tetracyclin repressor-like, C-terminal domain"/>
    <property type="match status" value="1"/>
</dbReference>
<evidence type="ECO:0000256" key="1">
    <source>
        <dbReference type="ARBA" id="ARBA00023015"/>
    </source>
</evidence>
<evidence type="ECO:0000256" key="4">
    <source>
        <dbReference type="PROSITE-ProRule" id="PRU00335"/>
    </source>
</evidence>
<dbReference type="GO" id="GO:0003700">
    <property type="term" value="F:DNA-binding transcription factor activity"/>
    <property type="evidence" value="ECO:0007669"/>
    <property type="project" value="TreeGrafter"/>
</dbReference>
<feature type="domain" description="HTH tetR-type" evidence="5">
    <location>
        <begin position="4"/>
        <end position="64"/>
    </location>
</feature>
<keyword evidence="2 4" id="KW-0238">DNA-binding</keyword>
<dbReference type="PRINTS" id="PR00455">
    <property type="entry name" value="HTHTETR"/>
</dbReference>
<evidence type="ECO:0000313" key="7">
    <source>
        <dbReference type="Proteomes" id="UP000283644"/>
    </source>
</evidence>
<sequence>MPIDVRREQLMDAALAVIVREGYGGVSVDAIAKEAGVTRPVVYGAFEGLGDLLTALLDRQQVRAFGRLLEAMPDDGDLSDPVALVTVGIERLVTMIREDPDTWRPILQPPDGLPDLVLKRIEADREQIRGVFSSFIAGVSESQPGPPFDADLYAHAMVAVCEHFGRLLIDDPDRFSTERMVEGATRLLTMLWR</sequence>
<dbReference type="EMBL" id="QXGH01000016">
    <property type="protein sequence ID" value="RHW26601.1"/>
    <property type="molecule type" value="Genomic_DNA"/>
</dbReference>
<gene>
    <name evidence="6" type="ORF">D0Z08_12580</name>
</gene>